<proteinExistence type="predicted"/>
<sequence length="59" mass="6876">MLIPFLKISDFLLIFTSQHHVANELFSTLSKSFRDLVYESNENGIINVKVMLRSFSKKK</sequence>
<evidence type="ECO:0000313" key="1">
    <source>
        <dbReference type="EMBL" id="CRK98674.1"/>
    </source>
</evidence>
<dbReference type="EMBL" id="CVRI01000048">
    <property type="protein sequence ID" value="CRK98674.1"/>
    <property type="molecule type" value="Genomic_DNA"/>
</dbReference>
<accession>A0A1J1IFY9</accession>
<reference evidence="1 2" key="1">
    <citation type="submission" date="2015-04" db="EMBL/GenBank/DDBJ databases">
        <authorList>
            <person name="Syromyatnikov M.Y."/>
            <person name="Popov V.N."/>
        </authorList>
    </citation>
    <scope>NUCLEOTIDE SEQUENCE [LARGE SCALE GENOMIC DNA]</scope>
</reference>
<protein>
    <submittedName>
        <fullName evidence="1">CLUMA_CG012342, isoform A</fullName>
    </submittedName>
</protein>
<gene>
    <name evidence="1" type="ORF">CLUMA_CG012342</name>
</gene>
<keyword evidence="2" id="KW-1185">Reference proteome</keyword>
<evidence type="ECO:0000313" key="2">
    <source>
        <dbReference type="Proteomes" id="UP000183832"/>
    </source>
</evidence>
<dbReference type="Proteomes" id="UP000183832">
    <property type="component" value="Unassembled WGS sequence"/>
</dbReference>
<organism evidence="1 2">
    <name type="scientific">Clunio marinus</name>
    <dbReference type="NCBI Taxonomy" id="568069"/>
    <lineage>
        <taxon>Eukaryota</taxon>
        <taxon>Metazoa</taxon>
        <taxon>Ecdysozoa</taxon>
        <taxon>Arthropoda</taxon>
        <taxon>Hexapoda</taxon>
        <taxon>Insecta</taxon>
        <taxon>Pterygota</taxon>
        <taxon>Neoptera</taxon>
        <taxon>Endopterygota</taxon>
        <taxon>Diptera</taxon>
        <taxon>Nematocera</taxon>
        <taxon>Chironomoidea</taxon>
        <taxon>Chironomidae</taxon>
        <taxon>Clunio</taxon>
    </lineage>
</organism>
<dbReference type="AlphaFoldDB" id="A0A1J1IFY9"/>
<name>A0A1J1IFY9_9DIPT</name>